<organism evidence="14 16">
    <name type="scientific">Candidatus Sysuiplasma superficiale</name>
    <dbReference type="NCBI Taxonomy" id="2823368"/>
    <lineage>
        <taxon>Archaea</taxon>
        <taxon>Methanobacteriati</taxon>
        <taxon>Thermoplasmatota</taxon>
        <taxon>Thermoplasmata</taxon>
        <taxon>Candidatus Sysuiplasmatales</taxon>
        <taxon>Candidatus Sysuiplasmataceae</taxon>
        <taxon>Candidatus Sysuiplasma</taxon>
    </lineage>
</organism>
<keyword evidence="9 12" id="KW-0460">Magnesium</keyword>
<dbReference type="InterPro" id="IPR045864">
    <property type="entry name" value="aa-tRNA-synth_II/BPL/LPL"/>
</dbReference>
<keyword evidence="5 12" id="KW-0436">Ligase</keyword>
<name>A0A8J7YIK9_9ARCH</name>
<dbReference type="Pfam" id="PF03484">
    <property type="entry name" value="B5"/>
    <property type="match status" value="1"/>
</dbReference>
<keyword evidence="10 12" id="KW-0648">Protein biosynthesis</keyword>
<dbReference type="EC" id="6.1.1.20" evidence="12"/>
<keyword evidence="8 12" id="KW-0067">ATP-binding</keyword>
<dbReference type="EMBL" id="JAGVSJ010000004">
    <property type="protein sequence ID" value="MBX8631417.1"/>
    <property type="molecule type" value="Genomic_DNA"/>
</dbReference>
<evidence type="ECO:0000313" key="16">
    <source>
        <dbReference type="Proteomes" id="UP000716004"/>
    </source>
</evidence>
<feature type="binding site" evidence="12">
    <location>
        <position position="330"/>
    </location>
    <ligand>
        <name>Mg(2+)</name>
        <dbReference type="ChEBI" id="CHEBI:18420"/>
        <note>shared with alpha subunit</note>
    </ligand>
</feature>
<dbReference type="AlphaFoldDB" id="A0A8J7YIK9"/>
<reference evidence="14" key="1">
    <citation type="submission" date="2021-04" db="EMBL/GenBank/DDBJ databases">
        <title>Genomic insights into ecological role and evolution of a novel Thermoplasmata order Candidatus Sysuiplasmatales.</title>
        <authorList>
            <person name="Yuan Y."/>
        </authorList>
    </citation>
    <scope>NUCLEOTIDE SEQUENCE</scope>
    <source>
        <strain evidence="15">TUT19-bin139</strain>
        <strain evidence="14">YP2-bin.285</strain>
    </source>
</reference>
<dbReference type="InterPro" id="IPR009061">
    <property type="entry name" value="DNA-bd_dom_put_sf"/>
</dbReference>
<dbReference type="FunFam" id="3.50.40.10:FF:000003">
    <property type="entry name" value="Phenylalanine--tRNA ligase beta subunit"/>
    <property type="match status" value="1"/>
</dbReference>
<dbReference type="Gene3D" id="3.30.56.10">
    <property type="match status" value="2"/>
</dbReference>
<evidence type="ECO:0000256" key="1">
    <source>
        <dbReference type="ARBA" id="ARBA00001946"/>
    </source>
</evidence>
<dbReference type="SUPFAM" id="SSF46955">
    <property type="entry name" value="Putative DNA-binding domain"/>
    <property type="match status" value="2"/>
</dbReference>
<dbReference type="InterPro" id="IPR022918">
    <property type="entry name" value="Phe_tRNA_ligase_beta2_arc"/>
</dbReference>
<evidence type="ECO:0000313" key="14">
    <source>
        <dbReference type="EMBL" id="MBX8631417.1"/>
    </source>
</evidence>
<keyword evidence="11 12" id="KW-0030">Aminoacyl-tRNA synthetase</keyword>
<evidence type="ECO:0000259" key="13">
    <source>
        <dbReference type="PROSITE" id="PS51483"/>
    </source>
</evidence>
<comment type="caution">
    <text evidence="14">The sequence shown here is derived from an EMBL/GenBank/DDBJ whole genome shotgun (WGS) entry which is preliminary data.</text>
</comment>
<feature type="binding site" evidence="12">
    <location>
        <position position="334"/>
    </location>
    <ligand>
        <name>Mg(2+)</name>
        <dbReference type="ChEBI" id="CHEBI:18420"/>
        <note>shared with alpha subunit</note>
    </ligand>
</feature>
<dbReference type="SMART" id="SM00873">
    <property type="entry name" value="B3_4"/>
    <property type="match status" value="1"/>
</dbReference>
<evidence type="ECO:0000256" key="6">
    <source>
        <dbReference type="ARBA" id="ARBA00022723"/>
    </source>
</evidence>
<dbReference type="GO" id="GO:0009328">
    <property type="term" value="C:phenylalanine-tRNA ligase complex"/>
    <property type="evidence" value="ECO:0007669"/>
    <property type="project" value="TreeGrafter"/>
</dbReference>
<keyword evidence="7 12" id="KW-0547">Nucleotide-binding</keyword>
<evidence type="ECO:0000256" key="7">
    <source>
        <dbReference type="ARBA" id="ARBA00022741"/>
    </source>
</evidence>
<dbReference type="GO" id="GO:0005524">
    <property type="term" value="F:ATP binding"/>
    <property type="evidence" value="ECO:0007669"/>
    <property type="project" value="UniProtKB-UniRule"/>
</dbReference>
<comment type="subunit">
    <text evidence="12">Tetramer of two alpha and two beta subunits.</text>
</comment>
<evidence type="ECO:0000313" key="15">
    <source>
        <dbReference type="EMBL" id="MBX8643243.1"/>
    </source>
</evidence>
<dbReference type="Proteomes" id="UP000750197">
    <property type="component" value="Unassembled WGS sequence"/>
</dbReference>
<dbReference type="GO" id="GO:0006432">
    <property type="term" value="P:phenylalanyl-tRNA aminoacylation"/>
    <property type="evidence" value="ECO:0007669"/>
    <property type="project" value="UniProtKB-UniRule"/>
</dbReference>
<dbReference type="Gene3D" id="3.30.930.10">
    <property type="entry name" value="Bira Bifunctional Protein, Domain 2"/>
    <property type="match status" value="1"/>
</dbReference>
<dbReference type="GO" id="GO:0003723">
    <property type="term" value="F:RNA binding"/>
    <property type="evidence" value="ECO:0007669"/>
    <property type="project" value="InterPro"/>
</dbReference>
<sequence length="542" mass="60122">MPVIEIRREDLVGLSGLDRSDDWFESVIPMIGASYEGSENGRLRFEFFPNRPDHYSVEGIARSLRHLYAGSPPEDYGVGYSGLMIEVDKSIKAVRPVMVCAAVKGIHMTQALMESIIDFQEKLHLTVGRKRRKVSIGLHDLDSVTPPFSYRAYRPDEISFVPLGKTVEMTPAEIVSGHEKGKEYGHILGSGPYPVITDSAGNVLSMPPVINGNVSAITLDTENIFIDVSGTVRGTCAAVLRILCAALADRGGRIESVRIREGDAEFAEPDMAYRPMAIAKGYVNRMIGVEMKAEEIQQHLLGMGYRASLAGDGITAWIPPYRMDVLHAVDIVEDIAIAHGYDRFGKRMPFCQSVGSLLPVTEFSELVFEAMNGYGYTQVLTFVLSSRKMQTEMMSMEEGETVVLLNPVSEDTEILRRSLLPGLMRLLEANRHNELPQKVYEIGEVHLPERRKHLAGVSIHPRATFSEVKSVVDALSRDLRLDLRYEESADSRFISGRQATVSGRYGITGHLGEIYPGTITNFNLSNPVVGFEIDITDIKVLR</sequence>
<evidence type="ECO:0000256" key="12">
    <source>
        <dbReference type="HAMAP-Rule" id="MF_00284"/>
    </source>
</evidence>
<dbReference type="PROSITE" id="PS51483">
    <property type="entry name" value="B5"/>
    <property type="match status" value="1"/>
</dbReference>
<evidence type="ECO:0000256" key="4">
    <source>
        <dbReference type="ARBA" id="ARBA00022490"/>
    </source>
</evidence>
<comment type="cofactor">
    <cofactor evidence="1 12">
        <name>Mg(2+)</name>
        <dbReference type="ChEBI" id="CHEBI:18420"/>
    </cofactor>
</comment>
<keyword evidence="4 12" id="KW-0963">Cytoplasm</keyword>
<dbReference type="SMART" id="SM00874">
    <property type="entry name" value="B5"/>
    <property type="match status" value="1"/>
</dbReference>
<evidence type="ECO:0000256" key="10">
    <source>
        <dbReference type="ARBA" id="ARBA00022917"/>
    </source>
</evidence>
<accession>A0A8J7YIK9</accession>
<gene>
    <name evidence="12 15" type="primary">pheT</name>
    <name evidence="14" type="ORF">J9259_02690</name>
    <name evidence="15" type="ORF">KIY12_00710</name>
</gene>
<dbReference type="EMBL" id="JAHEAC010000002">
    <property type="protein sequence ID" value="MBX8643243.1"/>
    <property type="molecule type" value="Genomic_DNA"/>
</dbReference>
<dbReference type="InterPro" id="IPR041616">
    <property type="entry name" value="PheRS_beta_core"/>
</dbReference>
<dbReference type="GO" id="GO:0000287">
    <property type="term" value="F:magnesium ion binding"/>
    <property type="evidence" value="ECO:0007669"/>
    <property type="project" value="InterPro"/>
</dbReference>
<dbReference type="Pfam" id="PF17759">
    <property type="entry name" value="tRNA_synthFbeta"/>
    <property type="match status" value="1"/>
</dbReference>
<protein>
    <recommendedName>
        <fullName evidence="12">Phenylalanine--tRNA ligase beta subunit</fullName>
        <ecNumber evidence="12">6.1.1.20</ecNumber>
    </recommendedName>
    <alternativeName>
        <fullName evidence="12">Phenylalanyl-tRNA synthetase beta subunit</fullName>
        <shortName evidence="12">PheRS</shortName>
    </alternativeName>
</protein>
<dbReference type="PANTHER" id="PTHR10947:SF0">
    <property type="entry name" value="PHENYLALANINE--TRNA LIGASE BETA SUBUNIT"/>
    <property type="match status" value="1"/>
</dbReference>
<keyword evidence="6 12" id="KW-0479">Metal-binding</keyword>
<evidence type="ECO:0000256" key="5">
    <source>
        <dbReference type="ARBA" id="ARBA00022598"/>
    </source>
</evidence>
<comment type="similarity">
    <text evidence="3 12">Belongs to the phenylalanyl-tRNA synthetase beta subunit family. Type 2 subfamily.</text>
</comment>
<dbReference type="SUPFAM" id="SSF55681">
    <property type="entry name" value="Class II aaRS and biotin synthetases"/>
    <property type="match status" value="1"/>
</dbReference>
<feature type="binding site" evidence="12">
    <location>
        <position position="324"/>
    </location>
    <ligand>
        <name>Mg(2+)</name>
        <dbReference type="ChEBI" id="CHEBI:18420"/>
        <note>shared with alpha subunit</note>
    </ligand>
</feature>
<dbReference type="Gene3D" id="3.50.40.10">
    <property type="entry name" value="Phenylalanyl-trna Synthetase, Chain B, domain 3"/>
    <property type="match status" value="1"/>
</dbReference>
<dbReference type="PANTHER" id="PTHR10947">
    <property type="entry name" value="PHENYLALANYL-TRNA SYNTHETASE BETA CHAIN AND LEUCINE-RICH REPEAT-CONTAINING PROTEIN 47"/>
    <property type="match status" value="1"/>
</dbReference>
<evidence type="ECO:0000256" key="9">
    <source>
        <dbReference type="ARBA" id="ARBA00022842"/>
    </source>
</evidence>
<proteinExistence type="inferred from homology"/>
<dbReference type="InterPro" id="IPR004531">
    <property type="entry name" value="Phe-tRNA-synth_IIc_bsu_arc_euk"/>
</dbReference>
<dbReference type="Proteomes" id="UP000716004">
    <property type="component" value="Unassembled WGS sequence"/>
</dbReference>
<dbReference type="NCBIfam" id="TIGR00471">
    <property type="entry name" value="pheT_arch"/>
    <property type="match status" value="1"/>
</dbReference>
<feature type="domain" description="B5" evidence="13">
    <location>
        <begin position="271"/>
        <end position="346"/>
    </location>
</feature>
<dbReference type="HAMAP" id="MF_00284">
    <property type="entry name" value="Phe_tRNA_synth_beta2"/>
    <property type="match status" value="1"/>
</dbReference>
<dbReference type="Pfam" id="PF03483">
    <property type="entry name" value="B3_4"/>
    <property type="match status" value="1"/>
</dbReference>
<comment type="subcellular location">
    <subcellularLocation>
        <location evidence="2 12">Cytoplasm</location>
    </subcellularLocation>
</comment>
<dbReference type="InterPro" id="IPR020825">
    <property type="entry name" value="Phe-tRNA_synthase-like_B3/B4"/>
</dbReference>
<dbReference type="GO" id="GO:0004826">
    <property type="term" value="F:phenylalanine-tRNA ligase activity"/>
    <property type="evidence" value="ECO:0007669"/>
    <property type="project" value="UniProtKB-UniRule"/>
</dbReference>
<evidence type="ECO:0000256" key="11">
    <source>
        <dbReference type="ARBA" id="ARBA00023146"/>
    </source>
</evidence>
<comment type="catalytic activity">
    <reaction evidence="12">
        <text>tRNA(Phe) + L-phenylalanine + ATP = L-phenylalanyl-tRNA(Phe) + AMP + diphosphate + H(+)</text>
        <dbReference type="Rhea" id="RHEA:19413"/>
        <dbReference type="Rhea" id="RHEA-COMP:9668"/>
        <dbReference type="Rhea" id="RHEA-COMP:9699"/>
        <dbReference type="ChEBI" id="CHEBI:15378"/>
        <dbReference type="ChEBI" id="CHEBI:30616"/>
        <dbReference type="ChEBI" id="CHEBI:33019"/>
        <dbReference type="ChEBI" id="CHEBI:58095"/>
        <dbReference type="ChEBI" id="CHEBI:78442"/>
        <dbReference type="ChEBI" id="CHEBI:78531"/>
        <dbReference type="ChEBI" id="CHEBI:456215"/>
        <dbReference type="EC" id="6.1.1.20"/>
    </reaction>
</comment>
<feature type="binding site" evidence="12">
    <location>
        <position position="333"/>
    </location>
    <ligand>
        <name>Mg(2+)</name>
        <dbReference type="ChEBI" id="CHEBI:18420"/>
        <note>shared with alpha subunit</note>
    </ligand>
</feature>
<evidence type="ECO:0000256" key="2">
    <source>
        <dbReference type="ARBA" id="ARBA00004496"/>
    </source>
</evidence>
<dbReference type="InterPro" id="IPR005147">
    <property type="entry name" value="tRNA_synthase_B5-dom"/>
</dbReference>
<dbReference type="InterPro" id="IPR005146">
    <property type="entry name" value="B3/B4_tRNA-bd"/>
</dbReference>
<dbReference type="InterPro" id="IPR045060">
    <property type="entry name" value="Phe-tRNA-ligase_IIc_bsu"/>
</dbReference>
<evidence type="ECO:0000256" key="3">
    <source>
        <dbReference type="ARBA" id="ARBA00007438"/>
    </source>
</evidence>
<evidence type="ECO:0000256" key="8">
    <source>
        <dbReference type="ARBA" id="ARBA00022840"/>
    </source>
</evidence>